<evidence type="ECO:0000313" key="2">
    <source>
        <dbReference type="EMBL" id="GAH52642.1"/>
    </source>
</evidence>
<dbReference type="AlphaFoldDB" id="X1G5Y9"/>
<sequence length="121" mass="13331">MIVVAACFRTETIWIPHLSGADIVRTPMGEAAYDVLEQALDARESPTMILSTGFCGGIDPSLRTGEIVLAEQILYQQQEITVDHTLVRRAQQALEHAGIGFVSGAQPVQKKWLAKWTRKAI</sequence>
<dbReference type="InterPro" id="IPR000845">
    <property type="entry name" value="Nucleoside_phosphorylase_d"/>
</dbReference>
<reference evidence="2" key="1">
    <citation type="journal article" date="2014" name="Front. Microbiol.">
        <title>High frequency of phylogenetically diverse reductive dehalogenase-homologous genes in deep subseafloor sedimentary metagenomes.</title>
        <authorList>
            <person name="Kawai M."/>
            <person name="Futagami T."/>
            <person name="Toyoda A."/>
            <person name="Takaki Y."/>
            <person name="Nishi S."/>
            <person name="Hori S."/>
            <person name="Arai W."/>
            <person name="Tsubouchi T."/>
            <person name="Morono Y."/>
            <person name="Uchiyama I."/>
            <person name="Ito T."/>
            <person name="Fujiyama A."/>
            <person name="Inagaki F."/>
            <person name="Takami H."/>
        </authorList>
    </citation>
    <scope>NUCLEOTIDE SEQUENCE</scope>
    <source>
        <strain evidence="2">Expedition CK06-06</strain>
    </source>
</reference>
<feature type="domain" description="Nucleoside phosphorylase" evidence="1">
    <location>
        <begin position="23"/>
        <end position="85"/>
    </location>
</feature>
<accession>X1G5Y9</accession>
<gene>
    <name evidence="2" type="ORF">S03H2_29970</name>
</gene>
<name>X1G5Y9_9ZZZZ</name>
<dbReference type="InterPro" id="IPR035994">
    <property type="entry name" value="Nucleoside_phosphorylase_sf"/>
</dbReference>
<dbReference type="Pfam" id="PF01048">
    <property type="entry name" value="PNP_UDP_1"/>
    <property type="match status" value="1"/>
</dbReference>
<evidence type="ECO:0000259" key="1">
    <source>
        <dbReference type="Pfam" id="PF01048"/>
    </source>
</evidence>
<protein>
    <recommendedName>
        <fullName evidence="1">Nucleoside phosphorylase domain-containing protein</fullName>
    </recommendedName>
</protein>
<comment type="caution">
    <text evidence="2">The sequence shown here is derived from an EMBL/GenBank/DDBJ whole genome shotgun (WGS) entry which is preliminary data.</text>
</comment>
<proteinExistence type="predicted"/>
<dbReference type="EMBL" id="BARU01018113">
    <property type="protein sequence ID" value="GAH52642.1"/>
    <property type="molecule type" value="Genomic_DNA"/>
</dbReference>
<dbReference type="SUPFAM" id="SSF53167">
    <property type="entry name" value="Purine and uridine phosphorylases"/>
    <property type="match status" value="1"/>
</dbReference>
<dbReference type="GO" id="GO:0003824">
    <property type="term" value="F:catalytic activity"/>
    <property type="evidence" value="ECO:0007669"/>
    <property type="project" value="InterPro"/>
</dbReference>
<dbReference type="Gene3D" id="3.40.50.1580">
    <property type="entry name" value="Nucleoside phosphorylase domain"/>
    <property type="match status" value="1"/>
</dbReference>
<organism evidence="2">
    <name type="scientific">marine sediment metagenome</name>
    <dbReference type="NCBI Taxonomy" id="412755"/>
    <lineage>
        <taxon>unclassified sequences</taxon>
        <taxon>metagenomes</taxon>
        <taxon>ecological metagenomes</taxon>
    </lineage>
</organism>
<dbReference type="GO" id="GO:0009116">
    <property type="term" value="P:nucleoside metabolic process"/>
    <property type="evidence" value="ECO:0007669"/>
    <property type="project" value="InterPro"/>
</dbReference>